<accession>A0AAW1STZ8</accession>
<name>A0AAW1STZ8_9CHLO</name>
<proteinExistence type="predicted"/>
<gene>
    <name evidence="2" type="ORF">WJX84_009133</name>
</gene>
<sequence>MDTNYLGDLTSDVFFPTLQAPKTSASPLLDLPSEDLGPASKDGSVRSGSGGSGGSGNSTTANPCPKSTKPKRVRKPQKDRLMEVEERVASLQRELKAGEQKQQELLLQQAQLQSSAKPALDKDEEGPVAPGGMPNPDEMLYLLDVDGNMRHMKAIDIVNLSTAESIAVHEVYMDTLANMLARRQDESKDTEILRLTEQVCKATYIKGVYRPQSMREIITHNRDGLDDKGKVQLWSKTLRALNLSKQQIERALHFRRLFLPTQRQLLQTRQQLLINLKESQHAACRCDSDLMKQTSACRKMMRELQQNLHADQNVLNRLFNQMFREVLVGMQKPIILVESNPGPFDLVGLLNQLAAETGDTDTQGLLGWPSSAPQE</sequence>
<feature type="region of interest" description="Disordered" evidence="1">
    <location>
        <begin position="112"/>
        <end position="135"/>
    </location>
</feature>
<reference evidence="2 3" key="1">
    <citation type="journal article" date="2024" name="Nat. Commun.">
        <title>Phylogenomics reveals the evolutionary origins of lichenization in chlorophyte algae.</title>
        <authorList>
            <person name="Puginier C."/>
            <person name="Libourel C."/>
            <person name="Otte J."/>
            <person name="Skaloud P."/>
            <person name="Haon M."/>
            <person name="Grisel S."/>
            <person name="Petersen M."/>
            <person name="Berrin J.G."/>
            <person name="Delaux P.M."/>
            <person name="Dal Grande F."/>
            <person name="Keller J."/>
        </authorList>
    </citation>
    <scope>NUCLEOTIDE SEQUENCE [LARGE SCALE GENOMIC DNA]</scope>
    <source>
        <strain evidence="2 3">SAG 2523</strain>
    </source>
</reference>
<evidence type="ECO:0000313" key="2">
    <source>
        <dbReference type="EMBL" id="KAK9858394.1"/>
    </source>
</evidence>
<comment type="caution">
    <text evidence="2">The sequence shown here is derived from an EMBL/GenBank/DDBJ whole genome shotgun (WGS) entry which is preliminary data.</text>
</comment>
<protein>
    <submittedName>
        <fullName evidence="2">Uncharacterized protein</fullName>
    </submittedName>
</protein>
<keyword evidence="3" id="KW-1185">Reference proteome</keyword>
<evidence type="ECO:0000256" key="1">
    <source>
        <dbReference type="SAM" id="MobiDB-lite"/>
    </source>
</evidence>
<feature type="region of interest" description="Disordered" evidence="1">
    <location>
        <begin position="23"/>
        <end position="83"/>
    </location>
</feature>
<dbReference type="EMBL" id="JALJOV010000932">
    <property type="protein sequence ID" value="KAK9858394.1"/>
    <property type="molecule type" value="Genomic_DNA"/>
</dbReference>
<dbReference type="AlphaFoldDB" id="A0AAW1STZ8"/>
<evidence type="ECO:0000313" key="3">
    <source>
        <dbReference type="Proteomes" id="UP001485043"/>
    </source>
</evidence>
<organism evidence="2 3">
    <name type="scientific">Apatococcus fuscideae</name>
    <dbReference type="NCBI Taxonomy" id="2026836"/>
    <lineage>
        <taxon>Eukaryota</taxon>
        <taxon>Viridiplantae</taxon>
        <taxon>Chlorophyta</taxon>
        <taxon>core chlorophytes</taxon>
        <taxon>Trebouxiophyceae</taxon>
        <taxon>Chlorellales</taxon>
        <taxon>Chlorellaceae</taxon>
        <taxon>Apatococcus</taxon>
    </lineage>
</organism>
<dbReference type="Proteomes" id="UP001485043">
    <property type="component" value="Unassembled WGS sequence"/>
</dbReference>